<accession>A0A8J2U703</accession>
<keyword evidence="2" id="KW-1185">Reference proteome</keyword>
<evidence type="ECO:0000313" key="1">
    <source>
        <dbReference type="EMBL" id="GGA83117.1"/>
    </source>
</evidence>
<reference evidence="1" key="1">
    <citation type="journal article" date="2014" name="Int. J. Syst. Evol. Microbiol.">
        <title>Complete genome sequence of Corynebacterium casei LMG S-19264T (=DSM 44701T), isolated from a smear-ripened cheese.</title>
        <authorList>
            <consortium name="US DOE Joint Genome Institute (JGI-PGF)"/>
            <person name="Walter F."/>
            <person name="Albersmeier A."/>
            <person name="Kalinowski J."/>
            <person name="Ruckert C."/>
        </authorList>
    </citation>
    <scope>NUCLEOTIDE SEQUENCE</scope>
    <source>
        <strain evidence="1">CGMCC 1.15448</strain>
    </source>
</reference>
<reference evidence="1" key="2">
    <citation type="submission" date="2020-09" db="EMBL/GenBank/DDBJ databases">
        <authorList>
            <person name="Sun Q."/>
            <person name="Zhou Y."/>
        </authorList>
    </citation>
    <scope>NUCLEOTIDE SEQUENCE</scope>
    <source>
        <strain evidence="1">CGMCC 1.15448</strain>
    </source>
</reference>
<comment type="caution">
    <text evidence="1">The sequence shown here is derived from an EMBL/GenBank/DDBJ whole genome shotgun (WGS) entry which is preliminary data.</text>
</comment>
<name>A0A8J2U703_9BACT</name>
<dbReference type="EMBL" id="BMJC01000001">
    <property type="protein sequence ID" value="GGA83117.1"/>
    <property type="molecule type" value="Genomic_DNA"/>
</dbReference>
<organism evidence="1 2">
    <name type="scientific">Puia dinghuensis</name>
    <dbReference type="NCBI Taxonomy" id="1792502"/>
    <lineage>
        <taxon>Bacteria</taxon>
        <taxon>Pseudomonadati</taxon>
        <taxon>Bacteroidota</taxon>
        <taxon>Chitinophagia</taxon>
        <taxon>Chitinophagales</taxon>
        <taxon>Chitinophagaceae</taxon>
        <taxon>Puia</taxon>
    </lineage>
</organism>
<dbReference type="Proteomes" id="UP000607559">
    <property type="component" value="Unassembled WGS sequence"/>
</dbReference>
<evidence type="ECO:0008006" key="3">
    <source>
        <dbReference type="Google" id="ProtNLM"/>
    </source>
</evidence>
<proteinExistence type="predicted"/>
<evidence type="ECO:0000313" key="2">
    <source>
        <dbReference type="Proteomes" id="UP000607559"/>
    </source>
</evidence>
<dbReference type="Gene3D" id="3.10.20.310">
    <property type="entry name" value="membrane protein fhac"/>
    <property type="match status" value="1"/>
</dbReference>
<gene>
    <name evidence="1" type="ORF">GCM10011511_02680</name>
</gene>
<sequence length="600" mass="69293">MQQDTSNRRFEKWKNNNIFQFFRNALTKGRPDSVVYVNTLTHLNTKSESPFKPYEGKIIRNIFIRGYGFEQTFTDTSKRLEYFGTKVLNQLHRKTRDWVIRDALFIKENTAVDAYKLADNERLIRSLNFIQDARIVVSYQPDNPDTVDLVVVVKDLFSIGGAIGSLGYPPLSIRGNISESNFLGTGQRILGGMNLEQNRSPAFGPQILYSKTFIGHSFTNVTASYTQINGNIYDNTPDETAWFVQLDRPLYAPQAHLAGGLRFGDFQNFNVYNKPDSIFYKYHYNTRDGWIGWNLGSNRFLSNTAVRDRKFIAFRYFKNDFDSVPGKIGNTFNFRFNNREAALTSFTFFRQDFYKTNYVYGFGTTEDLPIGYNIALTSGWYRQLYLDRLYAGIDANGFVITKRGGFAQLFLRSGVFMYRGNGQDGSVLVGASYYSPLFVFPNVKIRQYINFSFTRQIKRMGIDPLTINNVFGLRYFTGDSTFGVQRITLHSETTFWLNYKFLGFKFAPFAFGDLSFLTPENDKLQKSALYHGIGAGIRTRNENLVFNTIELRMVYFPRKTMQNTSFKIFINTGIQFRYNSTYVRQPDVIFLNTDGLNSIY</sequence>
<dbReference type="AlphaFoldDB" id="A0A8J2U703"/>
<protein>
    <recommendedName>
        <fullName evidence="3">POTRA domain-containing protein</fullName>
    </recommendedName>
</protein>